<evidence type="ECO:0008006" key="4">
    <source>
        <dbReference type="Google" id="ProtNLM"/>
    </source>
</evidence>
<reference evidence="2 3" key="1">
    <citation type="submission" date="2016-08" db="EMBL/GenBank/DDBJ databases">
        <authorList>
            <person name="Seilhamer J.J."/>
        </authorList>
    </citation>
    <scope>NUCLEOTIDE SEQUENCE [LARGE SCALE GENOMIC DNA]</scope>
    <source>
        <strain evidence="2 3">DX4</strain>
    </source>
</reference>
<protein>
    <recommendedName>
        <fullName evidence="4">SH3 domain-containing protein</fullName>
    </recommendedName>
</protein>
<evidence type="ECO:0000313" key="2">
    <source>
        <dbReference type="EMBL" id="AOM79506.1"/>
    </source>
</evidence>
<feature type="compositionally biased region" description="Basic and acidic residues" evidence="1">
    <location>
        <begin position="1"/>
        <end position="16"/>
    </location>
</feature>
<dbReference type="RefSeq" id="WP_069381168.1">
    <property type="nucleotide sequence ID" value="NZ_CP017141.1"/>
</dbReference>
<feature type="region of interest" description="Disordered" evidence="1">
    <location>
        <begin position="1"/>
        <end position="21"/>
    </location>
</feature>
<keyword evidence="3" id="KW-1185">Reference proteome</keyword>
<proteinExistence type="predicted"/>
<sequence length="279" mass="31876">MCLGKQEKRAKSKVETEESNANLSVNKDHNMIRIILSFIAITLGISCSQAEHKSNINDSIAKETVSDKSPAIYGINAAEIAIRKGPGLKYGKVVNEKATQIIGETQYCEVGFSTKVVTLEREEEWTKIKVVDPEWLSDTYIGWVPSKVIITSEDQEKQSFGRLDPNDYQILKTNHNTIVENFHVLLKHKNFDKNYVYQFIKAFRKENCTKNCNVELYDSKSILNLIDVYPLEGQDYLKMADHLISISSFDASEDSSWYPCQNFKYNELGGKNWKKTPIK</sequence>
<dbReference type="KEGG" id="psty:BFS30_21495"/>
<evidence type="ECO:0000313" key="3">
    <source>
        <dbReference type="Proteomes" id="UP000094313"/>
    </source>
</evidence>
<dbReference type="Proteomes" id="UP000094313">
    <property type="component" value="Chromosome"/>
</dbReference>
<dbReference type="AlphaFoldDB" id="A0A1D7QLF4"/>
<name>A0A1D7QLF4_9SPHI</name>
<dbReference type="EMBL" id="CP017141">
    <property type="protein sequence ID" value="AOM79506.1"/>
    <property type="molecule type" value="Genomic_DNA"/>
</dbReference>
<dbReference type="OrthoDB" id="795819at2"/>
<accession>A0A1D7QLF4</accession>
<evidence type="ECO:0000256" key="1">
    <source>
        <dbReference type="SAM" id="MobiDB-lite"/>
    </source>
</evidence>
<gene>
    <name evidence="2" type="ORF">BFS30_21495</name>
</gene>
<organism evidence="2 3">
    <name type="scientific">Pedobacter steynii</name>
    <dbReference type="NCBI Taxonomy" id="430522"/>
    <lineage>
        <taxon>Bacteria</taxon>
        <taxon>Pseudomonadati</taxon>
        <taxon>Bacteroidota</taxon>
        <taxon>Sphingobacteriia</taxon>
        <taxon>Sphingobacteriales</taxon>
        <taxon>Sphingobacteriaceae</taxon>
        <taxon>Pedobacter</taxon>
    </lineage>
</organism>